<evidence type="ECO:0000256" key="2">
    <source>
        <dbReference type="ARBA" id="ARBA00022741"/>
    </source>
</evidence>
<reference evidence="7 8" key="1">
    <citation type="submission" date="2019-01" db="EMBL/GenBank/DDBJ databases">
        <title>Geovibrio thiophilus DSM 11263, complete genome.</title>
        <authorList>
            <person name="Spring S."/>
            <person name="Bunk B."/>
            <person name="Sproer C."/>
        </authorList>
    </citation>
    <scope>NUCLEOTIDE SEQUENCE [LARGE SCALE GENOMIC DNA]</scope>
    <source>
        <strain evidence="7 8">DSM 11263</strain>
    </source>
</reference>
<evidence type="ECO:0000313" key="7">
    <source>
        <dbReference type="EMBL" id="QAR32136.1"/>
    </source>
</evidence>
<dbReference type="GO" id="GO:0004140">
    <property type="term" value="F:dephospho-CoA kinase activity"/>
    <property type="evidence" value="ECO:0007669"/>
    <property type="project" value="UniProtKB-UniRule"/>
</dbReference>
<proteinExistence type="inferred from homology"/>
<keyword evidence="5" id="KW-0963">Cytoplasm</keyword>
<sequence>MYLGLTGNIAGGKTTVAKMFERLGCYTVDTDILSRRVMAPGGLAYPMVVDAFGVDVVDNEGNIDRTALRKIVFNDDAARKRLEGIVHPAILKTEAKLVGEIKGKDDRAIILTQAALCVETGAYTRFDGLIVVYCEPEEQLRRLMNRDNITREEAEKIIRTQMPIDEKLKYADFVVNNSGTQEETEKDVKRVFDLIILMKQAMRQKS</sequence>
<dbReference type="OrthoDB" id="9812943at2"/>
<name>A0A3R5YXV7_9BACT</name>
<dbReference type="InterPro" id="IPR027417">
    <property type="entry name" value="P-loop_NTPase"/>
</dbReference>
<dbReference type="PROSITE" id="PS51219">
    <property type="entry name" value="DPCK"/>
    <property type="match status" value="1"/>
</dbReference>
<evidence type="ECO:0000256" key="6">
    <source>
        <dbReference type="NCBIfam" id="TIGR00152"/>
    </source>
</evidence>
<dbReference type="GO" id="GO:0005524">
    <property type="term" value="F:ATP binding"/>
    <property type="evidence" value="ECO:0007669"/>
    <property type="project" value="UniProtKB-UniRule"/>
</dbReference>
<accession>A0A3R5YXV7</accession>
<dbReference type="EMBL" id="CP035108">
    <property type="protein sequence ID" value="QAR32136.1"/>
    <property type="molecule type" value="Genomic_DNA"/>
</dbReference>
<keyword evidence="8" id="KW-1185">Reference proteome</keyword>
<dbReference type="GO" id="GO:0005737">
    <property type="term" value="C:cytoplasm"/>
    <property type="evidence" value="ECO:0007669"/>
    <property type="project" value="UniProtKB-SubCell"/>
</dbReference>
<dbReference type="CDD" id="cd02022">
    <property type="entry name" value="DPCK"/>
    <property type="match status" value="1"/>
</dbReference>
<evidence type="ECO:0000256" key="5">
    <source>
        <dbReference type="HAMAP-Rule" id="MF_00376"/>
    </source>
</evidence>
<comment type="catalytic activity">
    <reaction evidence="5">
        <text>3'-dephospho-CoA + ATP = ADP + CoA + H(+)</text>
        <dbReference type="Rhea" id="RHEA:18245"/>
        <dbReference type="ChEBI" id="CHEBI:15378"/>
        <dbReference type="ChEBI" id="CHEBI:30616"/>
        <dbReference type="ChEBI" id="CHEBI:57287"/>
        <dbReference type="ChEBI" id="CHEBI:57328"/>
        <dbReference type="ChEBI" id="CHEBI:456216"/>
        <dbReference type="EC" id="2.7.1.24"/>
    </reaction>
</comment>
<comment type="pathway">
    <text evidence="5">Cofactor biosynthesis; coenzyme A biosynthesis; CoA from (R)-pantothenate: step 5/5.</text>
</comment>
<dbReference type="UniPathway" id="UPA00241">
    <property type="reaction ID" value="UER00356"/>
</dbReference>
<keyword evidence="4 5" id="KW-0173">Coenzyme A biosynthesis</keyword>
<dbReference type="PANTHER" id="PTHR10695:SF46">
    <property type="entry name" value="BIFUNCTIONAL COENZYME A SYNTHASE-RELATED"/>
    <property type="match status" value="1"/>
</dbReference>
<keyword evidence="2 5" id="KW-0547">Nucleotide-binding</keyword>
<comment type="subcellular location">
    <subcellularLocation>
        <location evidence="5">Cytoplasm</location>
    </subcellularLocation>
</comment>
<dbReference type="SUPFAM" id="SSF52540">
    <property type="entry name" value="P-loop containing nucleoside triphosphate hydrolases"/>
    <property type="match status" value="1"/>
</dbReference>
<dbReference type="KEGG" id="gtl:EP073_01595"/>
<evidence type="ECO:0000256" key="3">
    <source>
        <dbReference type="ARBA" id="ARBA00022840"/>
    </source>
</evidence>
<dbReference type="HAMAP" id="MF_00376">
    <property type="entry name" value="Dephospho_CoA_kinase"/>
    <property type="match status" value="1"/>
</dbReference>
<keyword evidence="5 7" id="KW-0808">Transferase</keyword>
<gene>
    <name evidence="5" type="primary">coaE</name>
    <name evidence="7" type="ORF">EP073_01595</name>
</gene>
<evidence type="ECO:0000256" key="4">
    <source>
        <dbReference type="ARBA" id="ARBA00022993"/>
    </source>
</evidence>
<dbReference type="Gene3D" id="3.40.50.300">
    <property type="entry name" value="P-loop containing nucleotide triphosphate hydrolases"/>
    <property type="match status" value="1"/>
</dbReference>
<dbReference type="EC" id="2.7.1.24" evidence="5 6"/>
<organism evidence="7 8">
    <name type="scientific">Geovibrio thiophilus</name>
    <dbReference type="NCBI Taxonomy" id="139438"/>
    <lineage>
        <taxon>Bacteria</taxon>
        <taxon>Pseudomonadati</taxon>
        <taxon>Deferribacterota</taxon>
        <taxon>Deferribacteres</taxon>
        <taxon>Deferribacterales</taxon>
        <taxon>Geovibrionaceae</taxon>
        <taxon>Geovibrio</taxon>
    </lineage>
</organism>
<dbReference type="RefSeq" id="WP_128465423.1">
    <property type="nucleotide sequence ID" value="NZ_CP035108.1"/>
</dbReference>
<dbReference type="AlphaFoldDB" id="A0A3R5YXV7"/>
<dbReference type="Pfam" id="PF01121">
    <property type="entry name" value="CoaE"/>
    <property type="match status" value="1"/>
</dbReference>
<comment type="function">
    <text evidence="5">Catalyzes the phosphorylation of the 3'-hydroxyl group of dephosphocoenzyme A to form coenzyme A.</text>
</comment>
<protein>
    <recommendedName>
        <fullName evidence="5 6">Dephospho-CoA kinase</fullName>
        <ecNumber evidence="5 6">2.7.1.24</ecNumber>
    </recommendedName>
    <alternativeName>
        <fullName evidence="5">Dephosphocoenzyme A kinase</fullName>
    </alternativeName>
</protein>
<comment type="similarity">
    <text evidence="1 5">Belongs to the CoaE family.</text>
</comment>
<evidence type="ECO:0000256" key="1">
    <source>
        <dbReference type="ARBA" id="ARBA00009018"/>
    </source>
</evidence>
<dbReference type="InterPro" id="IPR001977">
    <property type="entry name" value="Depp_CoAkinase"/>
</dbReference>
<dbReference type="GO" id="GO:0015937">
    <property type="term" value="P:coenzyme A biosynthetic process"/>
    <property type="evidence" value="ECO:0007669"/>
    <property type="project" value="UniProtKB-UniRule"/>
</dbReference>
<keyword evidence="5 7" id="KW-0418">Kinase</keyword>
<feature type="binding site" evidence="5">
    <location>
        <begin position="10"/>
        <end position="15"/>
    </location>
    <ligand>
        <name>ATP</name>
        <dbReference type="ChEBI" id="CHEBI:30616"/>
    </ligand>
</feature>
<evidence type="ECO:0000313" key="8">
    <source>
        <dbReference type="Proteomes" id="UP000287502"/>
    </source>
</evidence>
<keyword evidence="3 5" id="KW-0067">ATP-binding</keyword>
<dbReference type="Proteomes" id="UP000287502">
    <property type="component" value="Chromosome"/>
</dbReference>
<dbReference type="NCBIfam" id="TIGR00152">
    <property type="entry name" value="dephospho-CoA kinase"/>
    <property type="match status" value="1"/>
</dbReference>
<dbReference type="PANTHER" id="PTHR10695">
    <property type="entry name" value="DEPHOSPHO-COA KINASE-RELATED"/>
    <property type="match status" value="1"/>
</dbReference>